<dbReference type="InterPro" id="IPR011032">
    <property type="entry name" value="GroES-like_sf"/>
</dbReference>
<dbReference type="AlphaFoldDB" id="J0L0I1"/>
<evidence type="ECO:0000313" key="5">
    <source>
        <dbReference type="EMBL" id="EJC83659.1"/>
    </source>
</evidence>
<dbReference type="InterPro" id="IPR020843">
    <property type="entry name" value="ER"/>
</dbReference>
<dbReference type="SMART" id="SM00829">
    <property type="entry name" value="PKS_ER"/>
    <property type="match status" value="1"/>
</dbReference>
<protein>
    <submittedName>
        <fullName evidence="5">Zn-dependent oxidoreductase, NADPH:quinone reductase</fullName>
    </submittedName>
</protein>
<dbReference type="PANTHER" id="PTHR48106:SF18">
    <property type="entry name" value="QUINONE OXIDOREDUCTASE PIG3"/>
    <property type="match status" value="1"/>
</dbReference>
<evidence type="ECO:0000313" key="6">
    <source>
        <dbReference type="EMBL" id="EJC84750.1"/>
    </source>
</evidence>
<dbReference type="GO" id="GO:0070402">
    <property type="term" value="F:NADPH binding"/>
    <property type="evidence" value="ECO:0007669"/>
    <property type="project" value="TreeGrafter"/>
</dbReference>
<dbReference type="InterPro" id="IPR036291">
    <property type="entry name" value="NAD(P)-bd_dom_sf"/>
</dbReference>
<keyword evidence="1" id="KW-0521">NADP</keyword>
<dbReference type="GO" id="GO:0016651">
    <property type="term" value="F:oxidoreductase activity, acting on NAD(P)H"/>
    <property type="evidence" value="ECO:0007669"/>
    <property type="project" value="TreeGrafter"/>
</dbReference>
<dbReference type="SUPFAM" id="SSF50129">
    <property type="entry name" value="GroES-like"/>
    <property type="match status" value="1"/>
</dbReference>
<dbReference type="Gene3D" id="3.90.180.10">
    <property type="entry name" value="Medium-chain alcohol dehydrogenases, catalytic domain"/>
    <property type="match status" value="1"/>
</dbReference>
<dbReference type="Pfam" id="PF08240">
    <property type="entry name" value="ADH_N"/>
    <property type="match status" value="1"/>
</dbReference>
<proteinExistence type="predicted"/>
<evidence type="ECO:0000256" key="2">
    <source>
        <dbReference type="ARBA" id="ARBA00023002"/>
    </source>
</evidence>
<dbReference type="InterPro" id="IPR013154">
    <property type="entry name" value="ADH-like_N"/>
</dbReference>
<dbReference type="SUPFAM" id="SSF51735">
    <property type="entry name" value="NAD(P)-binding Rossmann-fold domains"/>
    <property type="match status" value="1"/>
</dbReference>
<feature type="domain" description="Enoyl reductase (ER)" evidence="4">
    <location>
        <begin position="8"/>
        <end position="289"/>
    </location>
</feature>
<dbReference type="Gene3D" id="3.40.50.720">
    <property type="entry name" value="NAD(P)-binding Rossmann-like Domain"/>
    <property type="match status" value="1"/>
</dbReference>
<dbReference type="EMBL" id="JH719393">
    <property type="protein sequence ID" value="EJC84750.1"/>
    <property type="molecule type" value="Genomic_DNA"/>
</dbReference>
<sequence length="291" mass="30590">MTYSTNGGEDVIEIVERSVRAPREGEIRIHVKAAAVSPTDILLREVGAPGVEAPITPGMDAAGVVEAVGPNVTRLKVGDEVMAALNPRRPEGGAQAEFVVVLEASAVRKPSNITLVQAATLPMNGMTALLALELASIPQGETLAVSGGAGLLAHYAIAAARRQGINVIADAKPEELELVDGCGATTVVERSGDFAAAVRKHAPDGVDALLDTAVLGEKAFPAIKDGGVYLPFAGGKTSRRREESTSDPFGFARSWNEQNSSRPYVGWWRAARSRSGSLANFLRRRSLMLNG</sequence>
<gene>
    <name evidence="5" type="ORF">Rleg4DRAFT_5432</name>
    <name evidence="6" type="ORF">Rleg4DRAFT_6589</name>
</gene>
<evidence type="ECO:0000256" key="3">
    <source>
        <dbReference type="SAM" id="MobiDB-lite"/>
    </source>
</evidence>
<dbReference type="EMBL" id="JH719393">
    <property type="protein sequence ID" value="EJC83659.1"/>
    <property type="molecule type" value="Genomic_DNA"/>
</dbReference>
<dbReference type="Proteomes" id="UP000005732">
    <property type="component" value="Unassembled WGS sequence"/>
</dbReference>
<accession>J0L0I1</accession>
<dbReference type="PANTHER" id="PTHR48106">
    <property type="entry name" value="QUINONE OXIDOREDUCTASE PIG3-RELATED"/>
    <property type="match status" value="1"/>
</dbReference>
<organism evidence="5">
    <name type="scientific">Rhizobium leguminosarum bv. trifolii WSM2297</name>
    <dbReference type="NCBI Taxonomy" id="754762"/>
    <lineage>
        <taxon>Bacteria</taxon>
        <taxon>Pseudomonadati</taxon>
        <taxon>Pseudomonadota</taxon>
        <taxon>Alphaproteobacteria</taxon>
        <taxon>Hyphomicrobiales</taxon>
        <taxon>Rhizobiaceae</taxon>
        <taxon>Rhizobium/Agrobacterium group</taxon>
        <taxon>Rhizobium</taxon>
    </lineage>
</organism>
<reference evidence="5" key="1">
    <citation type="submission" date="2012-02" db="EMBL/GenBank/DDBJ databases">
        <title>Improved High-Quality Draft Sequence of Rhizobium leguminosarum bv. trifolii WSM2297.</title>
        <authorList>
            <consortium name="US DOE Joint Genome Institute"/>
            <person name="Lucas S."/>
            <person name="Han J."/>
            <person name="Lapidus A."/>
            <person name="Cheng J.-F."/>
            <person name="Goodwin L."/>
            <person name="Pitluck S."/>
            <person name="Peters L."/>
            <person name="Ovchinnikova G."/>
            <person name="Zhang X."/>
            <person name="Detter J.C."/>
            <person name="Han C."/>
            <person name="Tapia R."/>
            <person name="Land M."/>
            <person name="Hauser L."/>
            <person name="Kyrpides N."/>
            <person name="Ivanova N."/>
            <person name="Pagani I."/>
            <person name="Brau L."/>
            <person name="Yates R."/>
            <person name="O'Hara G."/>
            <person name="Rui T."/>
            <person name="Howieson J."/>
            <person name="Reeve W."/>
            <person name="Woyke T."/>
        </authorList>
    </citation>
    <scope>NUCLEOTIDE SEQUENCE [LARGE SCALE GENOMIC DNA]</scope>
    <source>
        <strain evidence="5">WSM2297</strain>
    </source>
</reference>
<feature type="region of interest" description="Disordered" evidence="3">
    <location>
        <begin position="234"/>
        <end position="254"/>
    </location>
</feature>
<dbReference type="CDD" id="cd05289">
    <property type="entry name" value="MDR_like_2"/>
    <property type="match status" value="1"/>
</dbReference>
<evidence type="ECO:0000259" key="4">
    <source>
        <dbReference type="SMART" id="SM00829"/>
    </source>
</evidence>
<evidence type="ECO:0000256" key="1">
    <source>
        <dbReference type="ARBA" id="ARBA00022857"/>
    </source>
</evidence>
<dbReference type="HOGENOM" id="CLU_026673_3_3_5"/>
<keyword evidence="2" id="KW-0560">Oxidoreductase</keyword>
<name>J0L0I1_RHILT</name>